<protein>
    <submittedName>
        <fullName evidence="2">DUF4293 domain-containing protein</fullName>
    </submittedName>
</protein>
<dbReference type="InterPro" id="IPR025635">
    <property type="entry name" value="DUF4293"/>
</dbReference>
<evidence type="ECO:0000313" key="2">
    <source>
        <dbReference type="EMBL" id="MEA5402363.1"/>
    </source>
</evidence>
<comment type="caution">
    <text evidence="2">The sequence shown here is derived from an EMBL/GenBank/DDBJ whole genome shotgun (WGS) entry which is preliminary data.</text>
</comment>
<accession>A0ABU5S262</accession>
<dbReference type="RefSeq" id="WP_323326819.1">
    <property type="nucleotide sequence ID" value="NZ_JAYGIL010000005.1"/>
</dbReference>
<gene>
    <name evidence="2" type="ORF">VB776_05530</name>
</gene>
<feature type="transmembrane region" description="Helical" evidence="1">
    <location>
        <begin position="89"/>
        <end position="109"/>
    </location>
</feature>
<keyword evidence="3" id="KW-1185">Reference proteome</keyword>
<keyword evidence="1" id="KW-0812">Transmembrane</keyword>
<evidence type="ECO:0000256" key="1">
    <source>
        <dbReference type="SAM" id="Phobius"/>
    </source>
</evidence>
<dbReference type="Proteomes" id="UP001303899">
    <property type="component" value="Unassembled WGS sequence"/>
</dbReference>
<dbReference type="Pfam" id="PF14126">
    <property type="entry name" value="DUF4293"/>
    <property type="match status" value="1"/>
</dbReference>
<feature type="transmembrane region" description="Helical" evidence="1">
    <location>
        <begin position="124"/>
        <end position="145"/>
    </location>
</feature>
<dbReference type="EMBL" id="JAYGIL010000005">
    <property type="protein sequence ID" value="MEA5402363.1"/>
    <property type="molecule type" value="Genomic_DNA"/>
</dbReference>
<name>A0ABU5S262_9BACT</name>
<reference evidence="2 3" key="1">
    <citation type="submission" date="2023-12" db="EMBL/GenBank/DDBJ databases">
        <title>Novel species of the genus Arcicella isolated from rivers.</title>
        <authorList>
            <person name="Lu H."/>
        </authorList>
    </citation>
    <scope>NUCLEOTIDE SEQUENCE [LARGE SCALE GENOMIC DNA]</scope>
    <source>
        <strain evidence="2 3">DC2W</strain>
    </source>
</reference>
<proteinExistence type="predicted"/>
<feature type="transmembrane region" description="Helical" evidence="1">
    <location>
        <begin position="58"/>
        <end position="77"/>
    </location>
</feature>
<keyword evidence="1" id="KW-0472">Membrane</keyword>
<sequence length="159" mass="17250">MLQRIQTLLLLVVAVAMAAVSASLPIWEKSSASLNEKVRLTAFNLEHLKGDAAVSNNSTAVIGILAIIAVCIAIFSITQYKKRVLQMTLGLVNSVLIATSLGICFYQVFKVGVPMFEPEVQGNYGAGFAAAVVAMLANMIANRFIRRDEMLVKSSDRMR</sequence>
<organism evidence="2 3">
    <name type="scientific">Arcicella gelida</name>
    <dbReference type="NCBI Taxonomy" id="2984195"/>
    <lineage>
        <taxon>Bacteria</taxon>
        <taxon>Pseudomonadati</taxon>
        <taxon>Bacteroidota</taxon>
        <taxon>Cytophagia</taxon>
        <taxon>Cytophagales</taxon>
        <taxon>Flectobacillaceae</taxon>
        <taxon>Arcicella</taxon>
    </lineage>
</organism>
<keyword evidence="1" id="KW-1133">Transmembrane helix</keyword>
<evidence type="ECO:0000313" key="3">
    <source>
        <dbReference type="Proteomes" id="UP001303899"/>
    </source>
</evidence>